<dbReference type="Pfam" id="PF05193">
    <property type="entry name" value="Peptidase_M16_C"/>
    <property type="match status" value="1"/>
</dbReference>
<gene>
    <name evidence="2" type="primary">yfmF</name>
    <name evidence="2" type="ORF">ACFO0S_05230</name>
</gene>
<sequence>MFTARKLSEGVTFYSLPTKQFKTITLSIKFEAPLTEEAAGRRTVLSNILQFSNQLTPTNTAFRQALDELYGASIYLDSTKRGARHYLHLNADFVNDSYLNGSSVTEAVCELLQAIVRKPLFLTDAFDDSIFTREKKQVISRLDSLYEDKARFAQQRLLEIIRPNHPASMSASGNKERIERMTLEDLKEAYHSMIQEDKISIYVVGDIDEQQWNELLPTYLGFDPRTSLVIHSDIDTIQTAEGSTTEIQEMKQGKLHMAYETPVTGSSPLFPTMQLLNGIFGAYPHSKLFTNVREKESLAYYASSSFASSYGLLFANSGIEPAQKDKAEKLIDAQLEEIRSGHISDLEFVQTKSMLKNQLLEIRDSARGMIEVYDSYHEIDPEFTIEGWASKWENVSKESIQQLAKDIRKVHTFFLAGKEEN</sequence>
<dbReference type="RefSeq" id="WP_378140759.1">
    <property type="nucleotide sequence ID" value="NZ_JBHSEF010000011.1"/>
</dbReference>
<protein>
    <submittedName>
        <fullName evidence="2">EF-P 5-aminopentanol modification-associated protein YfmF</fullName>
    </submittedName>
</protein>
<dbReference type="InterPro" id="IPR050361">
    <property type="entry name" value="MPP/UQCRC_Complex"/>
</dbReference>
<feature type="domain" description="Peptidase M16 C-terminal" evidence="1">
    <location>
        <begin position="181"/>
        <end position="355"/>
    </location>
</feature>
<keyword evidence="3" id="KW-1185">Reference proteome</keyword>
<dbReference type="NCBIfam" id="NF047422">
    <property type="entry name" value="YfmF_fam"/>
    <property type="match status" value="1"/>
</dbReference>
<dbReference type="InterPro" id="IPR007863">
    <property type="entry name" value="Peptidase_M16_C"/>
</dbReference>
<dbReference type="InterPro" id="IPR011249">
    <property type="entry name" value="Metalloenz_LuxS/M16"/>
</dbReference>
<dbReference type="EMBL" id="JBHSEF010000011">
    <property type="protein sequence ID" value="MFC4354480.1"/>
    <property type="molecule type" value="Genomic_DNA"/>
</dbReference>
<evidence type="ECO:0000313" key="3">
    <source>
        <dbReference type="Proteomes" id="UP001595733"/>
    </source>
</evidence>
<dbReference type="PANTHER" id="PTHR11851:SF186">
    <property type="entry name" value="INACTIVE METALLOPROTEASE YMFF-RELATED"/>
    <property type="match status" value="1"/>
</dbReference>
<dbReference type="Proteomes" id="UP001595733">
    <property type="component" value="Unassembled WGS sequence"/>
</dbReference>
<dbReference type="PANTHER" id="PTHR11851">
    <property type="entry name" value="METALLOPROTEASE"/>
    <property type="match status" value="1"/>
</dbReference>
<name>A0ABV8UU90_9BACL</name>
<dbReference type="SUPFAM" id="SSF63411">
    <property type="entry name" value="LuxS/MPP-like metallohydrolase"/>
    <property type="match status" value="2"/>
</dbReference>
<evidence type="ECO:0000313" key="2">
    <source>
        <dbReference type="EMBL" id="MFC4354480.1"/>
    </source>
</evidence>
<proteinExistence type="predicted"/>
<evidence type="ECO:0000259" key="1">
    <source>
        <dbReference type="Pfam" id="PF05193"/>
    </source>
</evidence>
<organism evidence="2 3">
    <name type="scientific">Chryseomicrobium palamuruense</name>
    <dbReference type="NCBI Taxonomy" id="682973"/>
    <lineage>
        <taxon>Bacteria</taxon>
        <taxon>Bacillati</taxon>
        <taxon>Bacillota</taxon>
        <taxon>Bacilli</taxon>
        <taxon>Bacillales</taxon>
        <taxon>Caryophanaceae</taxon>
        <taxon>Chryseomicrobium</taxon>
    </lineage>
</organism>
<comment type="caution">
    <text evidence="2">The sequence shown here is derived from an EMBL/GenBank/DDBJ whole genome shotgun (WGS) entry which is preliminary data.</text>
</comment>
<reference evidence="3" key="1">
    <citation type="journal article" date="2019" name="Int. J. Syst. Evol. Microbiol.">
        <title>The Global Catalogue of Microorganisms (GCM) 10K type strain sequencing project: providing services to taxonomists for standard genome sequencing and annotation.</title>
        <authorList>
            <consortium name="The Broad Institute Genomics Platform"/>
            <consortium name="The Broad Institute Genome Sequencing Center for Infectious Disease"/>
            <person name="Wu L."/>
            <person name="Ma J."/>
        </authorList>
    </citation>
    <scope>NUCLEOTIDE SEQUENCE [LARGE SCALE GENOMIC DNA]</scope>
    <source>
        <strain evidence="3">CCUG 50353</strain>
    </source>
</reference>
<accession>A0ABV8UU90</accession>
<dbReference type="Gene3D" id="3.30.830.10">
    <property type="entry name" value="Metalloenzyme, LuxS/M16 peptidase-like"/>
    <property type="match status" value="2"/>
</dbReference>